<evidence type="ECO:0000313" key="4">
    <source>
        <dbReference type="Proteomes" id="UP000011623"/>
    </source>
</evidence>
<evidence type="ECO:0000313" key="3">
    <source>
        <dbReference type="EMBL" id="EMA21130.1"/>
    </source>
</evidence>
<accession>M0KMW7</accession>
<evidence type="ECO:0000256" key="1">
    <source>
        <dbReference type="ARBA" id="ARBA00023002"/>
    </source>
</evidence>
<dbReference type="PANTHER" id="PTHR43244:SF1">
    <property type="entry name" value="5,10-METHYLENETETRAHYDROMETHANOPTERIN REDUCTASE"/>
    <property type="match status" value="1"/>
</dbReference>
<gene>
    <name evidence="3" type="ORF">C442_10951</name>
</gene>
<comment type="caution">
    <text evidence="3">The sequence shown here is derived from an EMBL/GenBank/DDBJ whole genome shotgun (WGS) entry which is preliminary data.</text>
</comment>
<proteinExistence type="predicted"/>
<name>M0KMW7_9EURY</name>
<dbReference type="AlphaFoldDB" id="M0KMW7"/>
<dbReference type="Gene3D" id="3.20.20.30">
    <property type="entry name" value="Luciferase-like domain"/>
    <property type="match status" value="1"/>
</dbReference>
<feature type="domain" description="Luciferase-like" evidence="2">
    <location>
        <begin position="14"/>
        <end position="290"/>
    </location>
</feature>
<dbReference type="InterPro" id="IPR050564">
    <property type="entry name" value="F420-G6PD/mer"/>
</dbReference>
<keyword evidence="1" id="KW-0560">Oxidoreductase</keyword>
<dbReference type="Proteomes" id="UP000011623">
    <property type="component" value="Unassembled WGS sequence"/>
</dbReference>
<dbReference type="Pfam" id="PF00296">
    <property type="entry name" value="Bac_luciferase"/>
    <property type="match status" value="1"/>
</dbReference>
<dbReference type="SUPFAM" id="SSF51679">
    <property type="entry name" value="Bacterial luciferase-like"/>
    <property type="match status" value="1"/>
</dbReference>
<organism evidence="3 4">
    <name type="scientific">Haloarcula amylolytica JCM 13557</name>
    <dbReference type="NCBI Taxonomy" id="1227452"/>
    <lineage>
        <taxon>Archaea</taxon>
        <taxon>Methanobacteriati</taxon>
        <taxon>Methanobacteriota</taxon>
        <taxon>Stenosarchaea group</taxon>
        <taxon>Halobacteria</taxon>
        <taxon>Halobacteriales</taxon>
        <taxon>Haloarculaceae</taxon>
        <taxon>Haloarcula</taxon>
    </lineage>
</organism>
<dbReference type="InterPro" id="IPR011251">
    <property type="entry name" value="Luciferase-like_dom"/>
</dbReference>
<dbReference type="PATRIC" id="fig|1227452.3.peg.2189"/>
<dbReference type="EMBL" id="AOLW01000019">
    <property type="protein sequence ID" value="EMA21130.1"/>
    <property type="molecule type" value="Genomic_DNA"/>
</dbReference>
<dbReference type="InterPro" id="IPR036661">
    <property type="entry name" value="Luciferase-like_sf"/>
</dbReference>
<dbReference type="PANTHER" id="PTHR43244">
    <property type="match status" value="1"/>
</dbReference>
<keyword evidence="4" id="KW-1185">Reference proteome</keyword>
<evidence type="ECO:0000259" key="2">
    <source>
        <dbReference type="Pfam" id="PF00296"/>
    </source>
</evidence>
<sequence>MHLGVVVPRVEDHSTIDLAVEAENWGYDSVWLNELWGASSVVELTDIATRTDDIEIGSAILNVFSRSPAVLAMTATTLDRVSDGRAVLGLGTSTARSIENMHSMEFERPVRRAHETIDIVKQLMTSDERVTYDGEVVSVRGVPPLDRDVPVYHAALGPANRRVVARLADGWLPHMIPFSELESAFDYITETARDADRDPSEISVAPYVPAVVHEDSERATEELRQHIAYYVGSGEGYRRAVAETYPDRAERIADAWQAGDRGEATELVTDEMTADLGIAGTPAQAREKRDSIAEREIIDKLLLTVPQQVDGDLARETIRALGRTES</sequence>
<dbReference type="RefSeq" id="WP_008310327.1">
    <property type="nucleotide sequence ID" value="NZ_AOLW01000019.1"/>
</dbReference>
<dbReference type="GO" id="GO:0016705">
    <property type="term" value="F:oxidoreductase activity, acting on paired donors, with incorporation or reduction of molecular oxygen"/>
    <property type="evidence" value="ECO:0007669"/>
    <property type="project" value="InterPro"/>
</dbReference>
<reference evidence="3 4" key="1">
    <citation type="journal article" date="2014" name="PLoS Genet.">
        <title>Phylogenetically driven sequencing of extremely halophilic archaea reveals strategies for static and dynamic osmo-response.</title>
        <authorList>
            <person name="Becker E.A."/>
            <person name="Seitzer P.M."/>
            <person name="Tritt A."/>
            <person name="Larsen D."/>
            <person name="Krusor M."/>
            <person name="Yao A.I."/>
            <person name="Wu D."/>
            <person name="Madern D."/>
            <person name="Eisen J.A."/>
            <person name="Darling A.E."/>
            <person name="Facciotti M.T."/>
        </authorList>
    </citation>
    <scope>NUCLEOTIDE SEQUENCE [LARGE SCALE GENOMIC DNA]</scope>
    <source>
        <strain evidence="3 4">JCM 13557</strain>
    </source>
</reference>
<protein>
    <submittedName>
        <fullName evidence="3">N5,N10-methylenetetrahydromethanopterin reductase</fullName>
    </submittedName>
</protein>